<keyword evidence="2 4" id="KW-0081">Bacteriolytic enzyme</keyword>
<evidence type="ECO:0000256" key="3">
    <source>
        <dbReference type="ARBA" id="ARBA00023200"/>
    </source>
</evidence>
<dbReference type="GO" id="GO:0003796">
    <property type="term" value="F:lysozyme activity"/>
    <property type="evidence" value="ECO:0007669"/>
    <property type="project" value="UniProtKB-EC"/>
</dbReference>
<dbReference type="GO" id="GO:0009253">
    <property type="term" value="P:peptidoglycan catabolic process"/>
    <property type="evidence" value="ECO:0007669"/>
    <property type="project" value="InterPro"/>
</dbReference>
<evidence type="ECO:0000256" key="1">
    <source>
        <dbReference type="ARBA" id="ARBA00022529"/>
    </source>
</evidence>
<dbReference type="Pfam" id="PF00959">
    <property type="entry name" value="Phage_lysozyme"/>
    <property type="match status" value="1"/>
</dbReference>
<dbReference type="InterPro" id="IPR033907">
    <property type="entry name" value="Endolysin_autolysin"/>
</dbReference>
<evidence type="ECO:0000256" key="2">
    <source>
        <dbReference type="ARBA" id="ARBA00022638"/>
    </source>
</evidence>
<dbReference type="Proteomes" id="UP001207687">
    <property type="component" value="Unassembled WGS sequence"/>
</dbReference>
<dbReference type="AlphaFoldDB" id="A0AAW5TRF5"/>
<comment type="similarity">
    <text evidence="4">Belongs to the glycosyl hydrolase 24 family.</text>
</comment>
<dbReference type="EC" id="3.2.1.17" evidence="4"/>
<evidence type="ECO:0000256" key="4">
    <source>
        <dbReference type="RuleBase" id="RU003788"/>
    </source>
</evidence>
<accession>A0AAW5TRF5</accession>
<dbReference type="SUPFAM" id="SSF53955">
    <property type="entry name" value="Lysozyme-like"/>
    <property type="match status" value="1"/>
</dbReference>
<keyword evidence="4" id="KW-0378">Hydrolase</keyword>
<evidence type="ECO:0000313" key="7">
    <source>
        <dbReference type="Proteomes" id="UP001207687"/>
    </source>
</evidence>
<dbReference type="PANTHER" id="PTHR38107">
    <property type="match status" value="1"/>
</dbReference>
<dbReference type="GO" id="GO:0042742">
    <property type="term" value="P:defense response to bacterium"/>
    <property type="evidence" value="ECO:0007669"/>
    <property type="project" value="UniProtKB-KW"/>
</dbReference>
<proteinExistence type="inferred from homology"/>
<name>A0AAW5TRF5_9LACT</name>
<dbReference type="PANTHER" id="PTHR38107:SF3">
    <property type="entry name" value="LYSOZYME RRRD-RELATED"/>
    <property type="match status" value="1"/>
</dbReference>
<dbReference type="InterPro" id="IPR016047">
    <property type="entry name" value="M23ase_b-sheet_dom"/>
</dbReference>
<evidence type="ECO:0000313" key="6">
    <source>
        <dbReference type="EMBL" id="MCW2280098.1"/>
    </source>
</evidence>
<dbReference type="GO" id="GO:0016998">
    <property type="term" value="P:cell wall macromolecule catabolic process"/>
    <property type="evidence" value="ECO:0007669"/>
    <property type="project" value="InterPro"/>
</dbReference>
<keyword evidence="3" id="KW-1035">Host cytoplasm</keyword>
<dbReference type="InterPro" id="IPR011055">
    <property type="entry name" value="Dup_hybrid_motif"/>
</dbReference>
<keyword evidence="1 4" id="KW-0929">Antimicrobial</keyword>
<organism evidence="6 7">
    <name type="scientific">Lactococcus lactis</name>
    <dbReference type="NCBI Taxonomy" id="1358"/>
    <lineage>
        <taxon>Bacteria</taxon>
        <taxon>Bacillati</taxon>
        <taxon>Bacillota</taxon>
        <taxon>Bacilli</taxon>
        <taxon>Lactobacillales</taxon>
        <taxon>Streptococcaceae</taxon>
        <taxon>Lactococcus</taxon>
    </lineage>
</organism>
<dbReference type="CDD" id="cd00737">
    <property type="entry name" value="lyz_endolysin_autolysin"/>
    <property type="match status" value="1"/>
</dbReference>
<dbReference type="EMBL" id="JAOQNN010000001">
    <property type="protein sequence ID" value="MCW2280098.1"/>
    <property type="molecule type" value="Genomic_DNA"/>
</dbReference>
<comment type="catalytic activity">
    <reaction evidence="4">
        <text>Hydrolysis of (1-&gt;4)-beta-linkages between N-acetylmuramic acid and N-acetyl-D-glucosamine residues in a peptidoglycan and between N-acetyl-D-glucosamine residues in chitodextrins.</text>
        <dbReference type="EC" id="3.2.1.17"/>
    </reaction>
</comment>
<dbReference type="Gene3D" id="1.10.530.40">
    <property type="match status" value="1"/>
</dbReference>
<dbReference type="Gene3D" id="2.70.70.10">
    <property type="entry name" value="Glucose Permease (Domain IIA)"/>
    <property type="match status" value="1"/>
</dbReference>
<dbReference type="RefSeq" id="WP_260317767.1">
    <property type="nucleotide sequence ID" value="NZ_CP118738.1"/>
</dbReference>
<dbReference type="InterPro" id="IPR023346">
    <property type="entry name" value="Lysozyme-like_dom_sf"/>
</dbReference>
<dbReference type="CDD" id="cd12797">
    <property type="entry name" value="M23_peptidase"/>
    <property type="match status" value="1"/>
</dbReference>
<dbReference type="Pfam" id="PF01551">
    <property type="entry name" value="Peptidase_M23"/>
    <property type="match status" value="1"/>
</dbReference>
<dbReference type="GO" id="GO:0031640">
    <property type="term" value="P:killing of cells of another organism"/>
    <property type="evidence" value="ECO:0007669"/>
    <property type="project" value="UniProtKB-KW"/>
</dbReference>
<reference evidence="6" key="1">
    <citation type="submission" date="2023-08" db="EMBL/GenBank/DDBJ databases">
        <title>Genomic analyses of the natural microbiome of Caenorhabditis elegans.</title>
        <authorList>
            <person name="Samuel B."/>
        </authorList>
    </citation>
    <scope>NUCLEOTIDE SEQUENCE</scope>
    <source>
        <strain evidence="6">BIGb0220</strain>
    </source>
</reference>
<dbReference type="InterPro" id="IPR023347">
    <property type="entry name" value="Lysozyme_dom_sf"/>
</dbReference>
<evidence type="ECO:0000259" key="5">
    <source>
        <dbReference type="Pfam" id="PF01551"/>
    </source>
</evidence>
<dbReference type="InterPro" id="IPR051018">
    <property type="entry name" value="Bacteriophage_GH24"/>
</dbReference>
<feature type="domain" description="M23ase beta-sheet core" evidence="5">
    <location>
        <begin position="189"/>
        <end position="285"/>
    </location>
</feature>
<dbReference type="InterPro" id="IPR002196">
    <property type="entry name" value="Glyco_hydro_24"/>
</dbReference>
<protein>
    <recommendedName>
        <fullName evidence="4">Lysozyme</fullName>
        <ecNumber evidence="4">3.2.1.17</ecNumber>
    </recommendedName>
</protein>
<comment type="caution">
    <text evidence="6">The sequence shown here is derived from an EMBL/GenBank/DDBJ whole genome shotgun (WGS) entry which is preliminary data.</text>
</comment>
<sequence>MKIGTNGINLLKQVEGCSLTAYRLDDNKITIGWGHAEQVGQTNLVAGVTTWTQAQADNQLFADLVDYENAVNNYFTRSFNQNQFDALVSFAYNLGGGVFANYNWSKTASDSWITSEMILYVNKGSAYEEGLTNRRKKEIALYNSSSSNNTGGSGTSSWTWPFTTPYKGKADIPEQQFGITPWPRGRGYFHDGFDFGSTSYGPDILALSDGEVIYTGVMGSLASGGLGSVIVLSIPPYQVMYQEFSNEMSDIFVSVGQKVTKGQRIGQLNGSTGATHLHLGITQKNWQTALSSWDVDDGTWLNPITVIQNSHEEQPQIEEEEDMIRFKVIEGAAKGTVGYIFNGRFVVGGATGDDNGIYNKLALMESTGKIHPIHDDISFGEYEALCAKFPSFKNSK</sequence>
<gene>
    <name evidence="6" type="ORF">M2256_000556</name>
</gene>
<keyword evidence="4" id="KW-0326">Glycosidase</keyword>